<keyword evidence="7 12" id="KW-1133">Transmembrane helix</keyword>
<keyword evidence="13" id="KW-0496">Mitochondrion</keyword>
<evidence type="ECO:0000256" key="3">
    <source>
        <dbReference type="ARBA" id="ARBA00022448"/>
    </source>
</evidence>
<dbReference type="GO" id="GO:0005743">
    <property type="term" value="C:mitochondrial inner membrane"/>
    <property type="evidence" value="ECO:0007669"/>
    <property type="project" value="UniProtKB-SubCell"/>
</dbReference>
<dbReference type="CTD" id="4508"/>
<evidence type="ECO:0000256" key="4">
    <source>
        <dbReference type="ARBA" id="ARBA00022547"/>
    </source>
</evidence>
<evidence type="ECO:0000256" key="8">
    <source>
        <dbReference type="ARBA" id="ARBA00023065"/>
    </source>
</evidence>
<dbReference type="InterPro" id="IPR045083">
    <property type="entry name" value="ATP_synth_F0_asu_bact/mt"/>
</dbReference>
<keyword evidence="3" id="KW-0813">Transport</keyword>
<dbReference type="NCBIfam" id="TIGR01131">
    <property type="entry name" value="ATP_synt_6_or_A"/>
    <property type="match status" value="1"/>
</dbReference>
<evidence type="ECO:0000256" key="7">
    <source>
        <dbReference type="ARBA" id="ARBA00022989"/>
    </source>
</evidence>
<dbReference type="AlphaFoldDB" id="A0A1W5SZB3"/>
<keyword evidence="6" id="KW-0375">Hydrogen ion transport</keyword>
<feature type="transmembrane region" description="Helical" evidence="12">
    <location>
        <begin position="60"/>
        <end position="89"/>
    </location>
</feature>
<name>A0A1W5SZB3_9MYRI</name>
<dbReference type="Gene3D" id="1.20.120.220">
    <property type="entry name" value="ATP synthase, F0 complex, subunit A"/>
    <property type="match status" value="1"/>
</dbReference>
<dbReference type="InterPro" id="IPR023011">
    <property type="entry name" value="ATP_synth_F0_asu_AS"/>
</dbReference>
<dbReference type="PANTHER" id="PTHR11410:SF0">
    <property type="entry name" value="ATP SYNTHASE SUBUNIT A"/>
    <property type="match status" value="1"/>
</dbReference>
<dbReference type="Pfam" id="PF00119">
    <property type="entry name" value="ATP-synt_A"/>
    <property type="match status" value="1"/>
</dbReference>
<keyword evidence="9 12" id="KW-0472">Membrane</keyword>
<feature type="transmembrane region" description="Helical" evidence="12">
    <location>
        <begin position="20"/>
        <end position="40"/>
    </location>
</feature>
<keyword evidence="10" id="KW-0066">ATP synthesis</keyword>
<evidence type="ECO:0000256" key="10">
    <source>
        <dbReference type="ARBA" id="ARBA00023310"/>
    </source>
</evidence>
<dbReference type="GeneID" id="32880402"/>
<comment type="subcellular location">
    <subcellularLocation>
        <location evidence="1">Membrane</location>
        <topology evidence="1">Multi-pass membrane protein</topology>
    </subcellularLocation>
    <subcellularLocation>
        <location evidence="11">Mitochondrion inner membrane</location>
        <topology evidence="11">Multi-pass membrane protein</topology>
    </subcellularLocation>
</comment>
<dbReference type="GO" id="GO:0045259">
    <property type="term" value="C:proton-transporting ATP synthase complex"/>
    <property type="evidence" value="ECO:0007669"/>
    <property type="project" value="UniProtKB-KW"/>
</dbReference>
<feature type="transmembrane region" description="Helical" evidence="12">
    <location>
        <begin position="196"/>
        <end position="221"/>
    </location>
</feature>
<evidence type="ECO:0000256" key="12">
    <source>
        <dbReference type="SAM" id="Phobius"/>
    </source>
</evidence>
<dbReference type="InterPro" id="IPR000568">
    <property type="entry name" value="ATP_synth_F0_asu"/>
</dbReference>
<evidence type="ECO:0000256" key="11">
    <source>
        <dbReference type="RuleBase" id="RU004450"/>
    </source>
</evidence>
<evidence type="ECO:0000256" key="9">
    <source>
        <dbReference type="ARBA" id="ARBA00023136"/>
    </source>
</evidence>
<accession>A0A1W5SZB3</accession>
<dbReference type="InterPro" id="IPR035908">
    <property type="entry name" value="F0_ATP_A_sf"/>
</dbReference>
<keyword evidence="5 12" id="KW-0812">Transmembrane</keyword>
<sequence>MMMNLFSIFDPSTQIYSLNLNWVSIIIIMIIMISPFWFFSNLSFSLILSMNKVLMKEINTLLGLSSIMGAPMILMSLFYFILLMNILGLMPFIFTPTSHPVMTVTLALPLWYAMILFGWINNTQHMMAHLLPQGTPGALMMFMVCIETISNIIRPITLSVRLAANMIAGHLLMTLLGNQGMNISWNIIPILGFSQIMLLMLESAVAMIQAYVFLVLITLYMSETS</sequence>
<comment type="similarity">
    <text evidence="2">Belongs to the ATPase A chain family.</text>
</comment>
<evidence type="ECO:0000256" key="1">
    <source>
        <dbReference type="ARBA" id="ARBA00004141"/>
    </source>
</evidence>
<protein>
    <recommendedName>
        <fullName evidence="11">ATP synthase subunit a</fullName>
    </recommendedName>
</protein>
<evidence type="ECO:0000256" key="5">
    <source>
        <dbReference type="ARBA" id="ARBA00022692"/>
    </source>
</evidence>
<dbReference type="PROSITE" id="PS00449">
    <property type="entry name" value="ATPASE_A"/>
    <property type="match status" value="1"/>
</dbReference>
<geneLocation type="mitochondrion" evidence="13"/>
<dbReference type="RefSeq" id="YP_009364249.1">
    <property type="nucleotide sequence ID" value="NC_034656.1"/>
</dbReference>
<dbReference type="PRINTS" id="PR00123">
    <property type="entry name" value="ATPASEA"/>
</dbReference>
<keyword evidence="8" id="KW-0406">Ion transport</keyword>
<dbReference type="CDD" id="cd00310">
    <property type="entry name" value="ATP-synt_Fo_a_6"/>
    <property type="match status" value="1"/>
</dbReference>
<evidence type="ECO:0000313" key="13">
    <source>
        <dbReference type="EMBL" id="ARF02891.1"/>
    </source>
</evidence>
<gene>
    <name evidence="13" type="primary">ATP6</name>
</gene>
<dbReference type="EMBL" id="KX096886">
    <property type="protein sequence ID" value="ARF02891.1"/>
    <property type="molecule type" value="Genomic_DNA"/>
</dbReference>
<feature type="transmembrane region" description="Helical" evidence="12">
    <location>
        <begin position="101"/>
        <end position="120"/>
    </location>
</feature>
<dbReference type="SUPFAM" id="SSF81336">
    <property type="entry name" value="F1F0 ATP synthase subunit A"/>
    <property type="match status" value="1"/>
</dbReference>
<reference evidence="13" key="1">
    <citation type="submission" date="2016-04" db="EMBL/GenBank/DDBJ databases">
        <title>The complete mitochondrial genome of the Korean endemic millipede species Anaulaciulus koreanus (Verhoeff, 1937), with notes on the phylogeny of Diplopoda.</title>
        <authorList>
            <person name="Woo H.J."/>
            <person name="Jang K.H."/>
            <person name="Nguyen A.D."/>
            <person name="Choi E.H."/>
            <person name="Ryu S.H."/>
            <person name="Hwang U.W."/>
        </authorList>
    </citation>
    <scope>NUCLEOTIDE SEQUENCE</scope>
</reference>
<keyword evidence="4" id="KW-0138">CF(0)</keyword>
<dbReference type="GO" id="GO:0046933">
    <property type="term" value="F:proton-transporting ATP synthase activity, rotational mechanism"/>
    <property type="evidence" value="ECO:0007669"/>
    <property type="project" value="TreeGrafter"/>
</dbReference>
<evidence type="ECO:0000256" key="2">
    <source>
        <dbReference type="ARBA" id="ARBA00006810"/>
    </source>
</evidence>
<organism evidence="13">
    <name type="scientific">Anaulaciulus koreanus</name>
    <dbReference type="NCBI Taxonomy" id="1977246"/>
    <lineage>
        <taxon>Eukaryota</taxon>
        <taxon>Metazoa</taxon>
        <taxon>Ecdysozoa</taxon>
        <taxon>Arthropoda</taxon>
        <taxon>Myriapoda</taxon>
        <taxon>Diplopoda</taxon>
        <taxon>Helminthomorpha</taxon>
        <taxon>Julida</taxon>
        <taxon>Julidae</taxon>
        <taxon>Anaulaciulus</taxon>
    </lineage>
</organism>
<dbReference type="PANTHER" id="PTHR11410">
    <property type="entry name" value="ATP SYNTHASE SUBUNIT A"/>
    <property type="match status" value="1"/>
</dbReference>
<evidence type="ECO:0000256" key="6">
    <source>
        <dbReference type="ARBA" id="ARBA00022781"/>
    </source>
</evidence>
<proteinExistence type="inferred from homology"/>